<accession>A0ABC8QUX7</accession>
<dbReference type="PROSITE" id="PS51762">
    <property type="entry name" value="GH16_2"/>
    <property type="match status" value="1"/>
</dbReference>
<evidence type="ECO:0000256" key="1">
    <source>
        <dbReference type="ARBA" id="ARBA00022801"/>
    </source>
</evidence>
<organism evidence="4 5">
    <name type="scientific">Ilex paraguariensis</name>
    <name type="common">yerba mate</name>
    <dbReference type="NCBI Taxonomy" id="185542"/>
    <lineage>
        <taxon>Eukaryota</taxon>
        <taxon>Viridiplantae</taxon>
        <taxon>Streptophyta</taxon>
        <taxon>Embryophyta</taxon>
        <taxon>Tracheophyta</taxon>
        <taxon>Spermatophyta</taxon>
        <taxon>Magnoliopsida</taxon>
        <taxon>eudicotyledons</taxon>
        <taxon>Gunneridae</taxon>
        <taxon>Pentapetalae</taxon>
        <taxon>asterids</taxon>
        <taxon>campanulids</taxon>
        <taxon>Aquifoliales</taxon>
        <taxon>Aquifoliaceae</taxon>
        <taxon>Ilex</taxon>
    </lineage>
</organism>
<reference evidence="4 5" key="1">
    <citation type="submission" date="2024-02" db="EMBL/GenBank/DDBJ databases">
        <authorList>
            <person name="Vignale AGUSTIN F."/>
            <person name="Sosa J E."/>
            <person name="Modenutti C."/>
        </authorList>
    </citation>
    <scope>NUCLEOTIDE SEQUENCE [LARGE SCALE GENOMIC DNA]</scope>
</reference>
<gene>
    <name evidence="4" type="ORF">ILEXP_LOCUS3529</name>
</gene>
<evidence type="ECO:0000313" key="5">
    <source>
        <dbReference type="Proteomes" id="UP001642360"/>
    </source>
</evidence>
<evidence type="ECO:0000256" key="2">
    <source>
        <dbReference type="ARBA" id="ARBA00023295"/>
    </source>
</evidence>
<keyword evidence="1" id="KW-0378">Hydrolase</keyword>
<dbReference type="Proteomes" id="UP001642360">
    <property type="component" value="Unassembled WGS sequence"/>
</dbReference>
<proteinExistence type="predicted"/>
<dbReference type="Gene3D" id="2.60.120.200">
    <property type="match status" value="1"/>
</dbReference>
<evidence type="ECO:0000259" key="3">
    <source>
        <dbReference type="PROSITE" id="PS51762"/>
    </source>
</evidence>
<dbReference type="InterPro" id="IPR044791">
    <property type="entry name" value="Beta-glucanase/XTH"/>
</dbReference>
<dbReference type="EMBL" id="CAUOFW020000759">
    <property type="protein sequence ID" value="CAK9136546.1"/>
    <property type="molecule type" value="Genomic_DNA"/>
</dbReference>
<comment type="caution">
    <text evidence="4">The sequence shown here is derived from an EMBL/GenBank/DDBJ whole genome shotgun (WGS) entry which is preliminary data.</text>
</comment>
<dbReference type="InterPro" id="IPR013320">
    <property type="entry name" value="ConA-like_dom_sf"/>
</dbReference>
<name>A0ABC8QUX7_9AQUA</name>
<dbReference type="InterPro" id="IPR000757">
    <property type="entry name" value="Beta-glucanase-like"/>
</dbReference>
<dbReference type="Pfam" id="PF00722">
    <property type="entry name" value="Glyco_hydro_16"/>
    <property type="match status" value="1"/>
</dbReference>
<dbReference type="GO" id="GO:0016798">
    <property type="term" value="F:hydrolase activity, acting on glycosyl bonds"/>
    <property type="evidence" value="ECO:0007669"/>
    <property type="project" value="UniProtKB-KW"/>
</dbReference>
<evidence type="ECO:0000313" key="4">
    <source>
        <dbReference type="EMBL" id="CAK9136546.1"/>
    </source>
</evidence>
<keyword evidence="5" id="KW-1185">Reference proteome</keyword>
<dbReference type="SUPFAM" id="SSF49899">
    <property type="entry name" value="Concanavalin A-like lectins/glucanases"/>
    <property type="match status" value="1"/>
</dbReference>
<protein>
    <recommendedName>
        <fullName evidence="3">GH16 domain-containing protein</fullName>
    </recommendedName>
</protein>
<keyword evidence="2" id="KW-0326">Glycosidase</keyword>
<sequence>MGVASASKQKGPRFDENYRVSWGQDHVKSSIQGREVQISLDKDTGNHNELDFEFLGNRQGKPYLVQTNVFVNGKGDREQRVRLWFDPTAAFHGYSILWNQHQVV</sequence>
<dbReference type="PANTHER" id="PTHR31062">
    <property type="entry name" value="XYLOGLUCAN ENDOTRANSGLUCOSYLASE/HYDROLASE PROTEIN 8-RELATED"/>
    <property type="match status" value="1"/>
</dbReference>
<feature type="domain" description="GH16" evidence="3">
    <location>
        <begin position="1"/>
        <end position="104"/>
    </location>
</feature>
<dbReference type="AlphaFoldDB" id="A0ABC8QUX7"/>